<dbReference type="PANTHER" id="PTHR48258">
    <property type="entry name" value="DUF4218 DOMAIN-CONTAINING PROTEIN-RELATED"/>
    <property type="match status" value="1"/>
</dbReference>
<reference evidence="4 5" key="1">
    <citation type="journal article" date="2022" name="Nat. Genet.">
        <title>Improved pea reference genome and pan-genome highlight genomic features and evolutionary characteristics.</title>
        <authorList>
            <person name="Yang T."/>
            <person name="Liu R."/>
            <person name="Luo Y."/>
            <person name="Hu S."/>
            <person name="Wang D."/>
            <person name="Wang C."/>
            <person name="Pandey M.K."/>
            <person name="Ge S."/>
            <person name="Xu Q."/>
            <person name="Li N."/>
            <person name="Li G."/>
            <person name="Huang Y."/>
            <person name="Saxena R.K."/>
            <person name="Ji Y."/>
            <person name="Li M."/>
            <person name="Yan X."/>
            <person name="He Y."/>
            <person name="Liu Y."/>
            <person name="Wang X."/>
            <person name="Xiang C."/>
            <person name="Varshney R.K."/>
            <person name="Ding H."/>
            <person name="Gao S."/>
            <person name="Zong X."/>
        </authorList>
    </citation>
    <scope>NUCLEOTIDE SEQUENCE [LARGE SCALE GENOMIC DNA]</scope>
    <source>
        <strain evidence="4 5">cv. Zhongwan 6</strain>
    </source>
</reference>
<protein>
    <recommendedName>
        <fullName evidence="6">Transposase-associated domain-containing protein</fullName>
    </recommendedName>
</protein>
<gene>
    <name evidence="4" type="ORF">KIW84_031894</name>
</gene>
<evidence type="ECO:0000313" key="5">
    <source>
        <dbReference type="Proteomes" id="UP001058974"/>
    </source>
</evidence>
<dbReference type="InterPro" id="IPR029480">
    <property type="entry name" value="Transpos_assoc"/>
</dbReference>
<comment type="caution">
    <text evidence="4">The sequence shown here is derived from an EMBL/GenBank/DDBJ whole genome shotgun (WGS) entry which is preliminary data.</text>
</comment>
<proteinExistence type="predicted"/>
<sequence length="574" mass="65732">MDKAWTKLPRHWKTYRKGVRSFLDFAYTKGRSQGREISCPCAHCANCKWARRHVVHDHLIAAGFVEGYDVWVNHGEDISSSMTINKDTKEQDNSLDDIDGLLYDTFRNVVEEEENNEGPNEDASKFYKLINEAKQELYPGCESFSTLSFIIRLYLLKCLHGWSNASFTSLLELLKEAIPDLNIPESFNKTKAMIGDLDMGIRKKLHPKEIGGGRAVIAKSCFSMSAHEKTIFCGVLKAAKLPDGTASNISKAHPEGSIAEAYLAEEALTFCLRYLHDNVDTRLNRKSQNYDNSDLCDVDLSDYFSCIGRSLGGKKNGKPFFLDSTTKAQAHRYLLFNCDEVNTFISSQTKGYRWVKAKTQSHDISEWFKTRALKDDVSIQLQDFSRGPCDTTKMFSGYLINGYRFHTMKRDARRKTQNSGVTLVSLTPSFASSKDENPKIEAVTYYGAIGDIIELDYYSQFRFVLFKCDWFEVEEDKYGLTYVYFNKKSYQNDPFVLPSQVHQCFYVMKTDPRDLYSMGDLSDSMVQESYQSDPFDGELNWVREDIPGTIVDKPPPFMQETRYEDDSDFDNIVL</sequence>
<dbReference type="Pfam" id="PF13952">
    <property type="entry name" value="DUF4216"/>
    <property type="match status" value="1"/>
</dbReference>
<evidence type="ECO:0000259" key="2">
    <source>
        <dbReference type="Pfam" id="PF13960"/>
    </source>
</evidence>
<dbReference type="Pfam" id="PF13960">
    <property type="entry name" value="DUF4218"/>
    <property type="match status" value="1"/>
</dbReference>
<dbReference type="Gramene" id="Psat03G0189400-T1">
    <property type="protein sequence ID" value="KAI5426258.1"/>
    <property type="gene ID" value="KIW84_031894"/>
</dbReference>
<dbReference type="Pfam" id="PF13963">
    <property type="entry name" value="Transpos_assoc"/>
    <property type="match status" value="1"/>
</dbReference>
<organism evidence="4 5">
    <name type="scientific">Pisum sativum</name>
    <name type="common">Garden pea</name>
    <name type="synonym">Lathyrus oleraceus</name>
    <dbReference type="NCBI Taxonomy" id="3888"/>
    <lineage>
        <taxon>Eukaryota</taxon>
        <taxon>Viridiplantae</taxon>
        <taxon>Streptophyta</taxon>
        <taxon>Embryophyta</taxon>
        <taxon>Tracheophyta</taxon>
        <taxon>Spermatophyta</taxon>
        <taxon>Magnoliopsida</taxon>
        <taxon>eudicotyledons</taxon>
        <taxon>Gunneridae</taxon>
        <taxon>Pentapetalae</taxon>
        <taxon>rosids</taxon>
        <taxon>fabids</taxon>
        <taxon>Fabales</taxon>
        <taxon>Fabaceae</taxon>
        <taxon>Papilionoideae</taxon>
        <taxon>50 kb inversion clade</taxon>
        <taxon>NPAAA clade</taxon>
        <taxon>Hologalegina</taxon>
        <taxon>IRL clade</taxon>
        <taxon>Fabeae</taxon>
        <taxon>Lathyrus</taxon>
    </lineage>
</organism>
<dbReference type="Proteomes" id="UP001058974">
    <property type="component" value="Chromosome 3"/>
</dbReference>
<dbReference type="EMBL" id="JAMSHJ010000003">
    <property type="protein sequence ID" value="KAI5426258.1"/>
    <property type="molecule type" value="Genomic_DNA"/>
</dbReference>
<accession>A0A9D4XTN9</accession>
<feature type="domain" description="DUF4216" evidence="1">
    <location>
        <begin position="453"/>
        <end position="510"/>
    </location>
</feature>
<keyword evidence="5" id="KW-1185">Reference proteome</keyword>
<evidence type="ECO:0008006" key="6">
    <source>
        <dbReference type="Google" id="ProtNLM"/>
    </source>
</evidence>
<dbReference type="InterPro" id="IPR025312">
    <property type="entry name" value="DUF4216"/>
</dbReference>
<feature type="domain" description="Transposase-associated" evidence="3">
    <location>
        <begin position="3"/>
        <end position="76"/>
    </location>
</feature>
<evidence type="ECO:0000259" key="1">
    <source>
        <dbReference type="Pfam" id="PF13952"/>
    </source>
</evidence>
<dbReference type="InterPro" id="IPR025452">
    <property type="entry name" value="DUF4218"/>
</dbReference>
<dbReference type="PANTHER" id="PTHR48258:SF8">
    <property type="entry name" value="DUF4216 DOMAIN-CONTAINING PROTEIN"/>
    <property type="match status" value="1"/>
</dbReference>
<feature type="domain" description="DUF4218" evidence="2">
    <location>
        <begin position="250"/>
        <end position="289"/>
    </location>
</feature>
<name>A0A9D4XTN9_PEA</name>
<dbReference type="AlphaFoldDB" id="A0A9D4XTN9"/>
<evidence type="ECO:0000313" key="4">
    <source>
        <dbReference type="EMBL" id="KAI5426258.1"/>
    </source>
</evidence>
<evidence type="ECO:0000259" key="3">
    <source>
        <dbReference type="Pfam" id="PF13963"/>
    </source>
</evidence>